<feature type="signal peptide" evidence="1">
    <location>
        <begin position="1"/>
        <end position="30"/>
    </location>
</feature>
<dbReference type="Proteomes" id="UP000625527">
    <property type="component" value="Unassembled WGS sequence"/>
</dbReference>
<dbReference type="RefSeq" id="WP_192864104.1">
    <property type="nucleotide sequence ID" value="NZ_JADAQT010000103.1"/>
</dbReference>
<comment type="caution">
    <text evidence="2">The sequence shown here is derived from an EMBL/GenBank/DDBJ whole genome shotgun (WGS) entry which is preliminary data.</text>
</comment>
<evidence type="ECO:0000313" key="3">
    <source>
        <dbReference type="Proteomes" id="UP000625527"/>
    </source>
</evidence>
<reference evidence="2 3" key="1">
    <citation type="submission" date="2020-10" db="EMBL/GenBank/DDBJ databases">
        <title>Myceligenerans pegani sp. nov., an endophytic actinomycete isolated from Peganum harmala L. in Xinjiang, China.</title>
        <authorList>
            <person name="Xin L."/>
        </authorList>
    </citation>
    <scope>NUCLEOTIDE SEQUENCE [LARGE SCALE GENOMIC DNA]</scope>
    <source>
        <strain evidence="2 3">TRM65318</strain>
    </source>
</reference>
<organism evidence="2 3">
    <name type="scientific">Myceligenerans pegani</name>
    <dbReference type="NCBI Taxonomy" id="2776917"/>
    <lineage>
        <taxon>Bacteria</taxon>
        <taxon>Bacillati</taxon>
        <taxon>Actinomycetota</taxon>
        <taxon>Actinomycetes</taxon>
        <taxon>Micrococcales</taxon>
        <taxon>Promicromonosporaceae</taxon>
        <taxon>Myceligenerans</taxon>
    </lineage>
</organism>
<protein>
    <recommendedName>
        <fullName evidence="4">Bacterial Ig-like domain-containing protein</fullName>
    </recommendedName>
</protein>
<accession>A0ABR9N1L4</accession>
<proteinExistence type="predicted"/>
<gene>
    <name evidence="2" type="ORF">IHE71_17810</name>
</gene>
<keyword evidence="3" id="KW-1185">Reference proteome</keyword>
<evidence type="ECO:0008006" key="4">
    <source>
        <dbReference type="Google" id="ProtNLM"/>
    </source>
</evidence>
<keyword evidence="1" id="KW-0732">Signal</keyword>
<sequence length="417" mass="43422">MHTSNRPVRARRLPTLLASILLAAAGTAIAAAPTVAAPATELESASVHQNRTIGIVGSGFTPHGEVTWRLLAPDGAVASTDAGLADDDGRVYRQVTPTTTTPPGTYTLEITDGTTNGVAHTTLLVLPAAEAPPLPVTVTTEPGSGGTTLVHASGLPRGEAAEFALAHEGISGLSHVTTVRADHDGHVTIPLDASDLGGLDWIAFLNTGDGWFTDGTAVSAPPSGPFLHFRDGIAQIHEGRITRVSAHNLPEHSTVTWKVLGPGGSDEGTWEGTAFDGSDSQWLTAPSWMEPGMYTVELRTGSDPGATTLAWAAFEVLPAADAPPLPYTVEVGSDDVKRGDVVTVTVRGGGIHAGLIPVNPITDRSVSEDLSQPDEIGRRTADLDTSRLPAEYDRFYVAVHDGHTWHLTGTEISVGGP</sequence>
<evidence type="ECO:0000313" key="2">
    <source>
        <dbReference type="EMBL" id="MBE1877547.1"/>
    </source>
</evidence>
<name>A0ABR9N1L4_9MICO</name>
<evidence type="ECO:0000256" key="1">
    <source>
        <dbReference type="SAM" id="SignalP"/>
    </source>
</evidence>
<feature type="chain" id="PRO_5045485082" description="Bacterial Ig-like domain-containing protein" evidence="1">
    <location>
        <begin position="31"/>
        <end position="417"/>
    </location>
</feature>
<dbReference type="EMBL" id="JADAQT010000103">
    <property type="protein sequence ID" value="MBE1877547.1"/>
    <property type="molecule type" value="Genomic_DNA"/>
</dbReference>